<dbReference type="Pfam" id="PF13715">
    <property type="entry name" value="CarbopepD_reg_2"/>
    <property type="match status" value="1"/>
</dbReference>
<dbReference type="InterPro" id="IPR023997">
    <property type="entry name" value="TonB-dep_OMP_SusC/RagA_CS"/>
</dbReference>
<dbReference type="EMBL" id="ACCH01000176">
    <property type="protein sequence ID" value="EEF89907.1"/>
    <property type="molecule type" value="Genomic_DNA"/>
</dbReference>
<dbReference type="Gene3D" id="2.40.170.20">
    <property type="entry name" value="TonB-dependent receptor, beta-barrel domain"/>
    <property type="match status" value="1"/>
</dbReference>
<evidence type="ECO:0000256" key="5">
    <source>
        <dbReference type="ARBA" id="ARBA00023136"/>
    </source>
</evidence>
<feature type="domain" description="TonB-dependent receptor plug" evidence="9">
    <location>
        <begin position="131"/>
        <end position="234"/>
    </location>
</feature>
<evidence type="ECO:0000313" key="11">
    <source>
        <dbReference type="Proteomes" id="UP000003711"/>
    </source>
</evidence>
<dbReference type="InterPro" id="IPR012910">
    <property type="entry name" value="Plug_dom"/>
</dbReference>
<protein>
    <submittedName>
        <fullName evidence="10">TonB-linked outer membrane protein, SusC/RagA family</fullName>
    </submittedName>
</protein>
<feature type="signal peptide" evidence="8">
    <location>
        <begin position="1"/>
        <end position="39"/>
    </location>
</feature>
<feature type="chain" id="PRO_5003161215" evidence="8">
    <location>
        <begin position="40"/>
        <end position="1026"/>
    </location>
</feature>
<dbReference type="RefSeq" id="WP_007211811.1">
    <property type="nucleotide sequence ID" value="NZ_EQ973490.1"/>
</dbReference>
<evidence type="ECO:0000256" key="1">
    <source>
        <dbReference type="ARBA" id="ARBA00004571"/>
    </source>
</evidence>
<keyword evidence="8" id="KW-0732">Signal</keyword>
<evidence type="ECO:0000259" key="9">
    <source>
        <dbReference type="Pfam" id="PF07715"/>
    </source>
</evidence>
<dbReference type="Pfam" id="PF07715">
    <property type="entry name" value="Plug"/>
    <property type="match status" value="1"/>
</dbReference>
<dbReference type="NCBIfam" id="TIGR04056">
    <property type="entry name" value="OMP_RagA_SusC"/>
    <property type="match status" value="1"/>
</dbReference>
<keyword evidence="5 7" id="KW-0472">Membrane</keyword>
<organism evidence="10 11">
    <name type="scientific">Bacteroides cellulosilyticus DSM 14838</name>
    <dbReference type="NCBI Taxonomy" id="537012"/>
    <lineage>
        <taxon>Bacteria</taxon>
        <taxon>Pseudomonadati</taxon>
        <taxon>Bacteroidota</taxon>
        <taxon>Bacteroidia</taxon>
        <taxon>Bacteroidales</taxon>
        <taxon>Bacteroidaceae</taxon>
        <taxon>Bacteroides</taxon>
    </lineage>
</organism>
<sequence length="1026" mass="114748">MNFNFRMLFWGTRKDSFKKKNIVLLLCFSLYTICMQAQAQTITGKVIDTKSEPLIGVSVSVQGTSNGTITDFDGLYSIAVQPGQQLTFSYIGMKTQTITVDSSNIINVTLEDDAQVLSDVVVIGYGSAKSKDLTSQISTIRAEEVSKHLTSSPMQSLQGKVSGMQILNTGQPGSSPKVRIRGIGNFSDANPLYVVDGMFFENIDFLSNDDIENISVLKDASSSAIYGVRAANGVVIITTKKGMPDKPVQITYDGYVGLQKASNVMKMANSREYTDMMKNSGNAAFYDRVQQTMNAYGSADGYPVVDTDWYGELLKTAVMHSHAINISGGSKNISYVVGANYLYQDGIMDVADNGYQRINARAKVDINLLSNLKAGVSFILSSSQKDIAPVSAFFRAYIAPPTLPVYDENNEKASPIKFSSPAQFNYAEYYANPVATAYYNSDKSEKGIQITPSYYAELSLLDNKLTLKSTLSQDLYLLRYQEYKPQYTVSDNQKEAYSELTKKDRFESNYVLDNIITYRDQIDKHSFTLMAGNSIRQERVELQQIKGKDIPANEEAWYFENGTPNEYTIKDKWDADQLPRKYRGTSFFGRVMYDYDGRYLISATFRADGSSKYQDKWGYFPSIGLGWVISDEAFMKNQRIVDFAKVRANWGRLGNDRGRANYGVATLNQGSGTSGIFGGSMVPGYTSINYYTDLKWEVVEEYDLGFDISTLNNRLRLEFDYYNRKTKDAIFQKQLPFGAGNLLTNNGTIENKGIEVSVNWADKISNDFLYNVGINFSTLKNKVTKLDGYNVINTGDVEFRTVRMIGETVDSFYGFDVLGVYQNEQEIAADPVAVKNGLEPGDFKYRDVDGDGDITANDRVILGAYVPKFLLGGNLGFQYKNLDFNLSFAGQFGHKIANRKRWVRRWQNEVNFDKDIVKNVWTGPGSTNKYPSAKGLMKTWNIANFNSAMVESASNFSIQNIQIGYTLSNPFKLADKTTSLRISLTAERPFNFFGYNGFTTELGAVGIDEEVYPLSSVYSLGLKLNF</sequence>
<name>E2NDS9_9BACE</name>
<dbReference type="GO" id="GO:0009279">
    <property type="term" value="C:cell outer membrane"/>
    <property type="evidence" value="ECO:0007669"/>
    <property type="project" value="UniProtKB-SubCell"/>
</dbReference>
<reference evidence="10 11" key="2">
    <citation type="submission" date="2009-01" db="EMBL/GenBank/DDBJ databases">
        <title>Draft genome sequence of Bacteroides cellulosilyticus (DSM 14838).</title>
        <authorList>
            <person name="Sudarsanam P."/>
            <person name="Ley R."/>
            <person name="Guruge J."/>
            <person name="Turnbaugh P.J."/>
            <person name="Mahowald M."/>
            <person name="Liep D."/>
            <person name="Gordon J."/>
        </authorList>
    </citation>
    <scope>NUCLEOTIDE SEQUENCE [LARGE SCALE GENOMIC DNA]</scope>
    <source>
        <strain evidence="10 11">DSM 14838</strain>
    </source>
</reference>
<dbReference type="InterPro" id="IPR023996">
    <property type="entry name" value="TonB-dep_OMP_SusC/RagA"/>
</dbReference>
<reference evidence="10 11" key="1">
    <citation type="submission" date="2008-12" db="EMBL/GenBank/DDBJ databases">
        <authorList>
            <person name="Fulton L."/>
            <person name="Clifton S."/>
            <person name="Fulton B."/>
            <person name="Xu J."/>
            <person name="Minx P."/>
            <person name="Pepin K.H."/>
            <person name="Johnson M."/>
            <person name="Bhonagiri V."/>
            <person name="Nash W.E."/>
            <person name="Mardis E.R."/>
            <person name="Wilson R.K."/>
        </authorList>
    </citation>
    <scope>NUCLEOTIDE SEQUENCE [LARGE SCALE GENOMIC DNA]</scope>
    <source>
        <strain evidence="10 11">DSM 14838</strain>
    </source>
</reference>
<dbReference type="InterPro" id="IPR036942">
    <property type="entry name" value="Beta-barrel_TonB_sf"/>
</dbReference>
<evidence type="ECO:0000256" key="3">
    <source>
        <dbReference type="ARBA" id="ARBA00022452"/>
    </source>
</evidence>
<dbReference type="InterPro" id="IPR037066">
    <property type="entry name" value="Plug_dom_sf"/>
</dbReference>
<keyword evidence="4 7" id="KW-0812">Transmembrane</keyword>
<dbReference type="FunFam" id="2.60.40.1120:FF:000003">
    <property type="entry name" value="Outer membrane protein Omp121"/>
    <property type="match status" value="1"/>
</dbReference>
<comment type="subcellular location">
    <subcellularLocation>
        <location evidence="1 7">Cell outer membrane</location>
        <topology evidence="1 7">Multi-pass membrane protein</topology>
    </subcellularLocation>
</comment>
<proteinExistence type="inferred from homology"/>
<evidence type="ECO:0000313" key="10">
    <source>
        <dbReference type="EMBL" id="EEF89907.1"/>
    </source>
</evidence>
<dbReference type="Proteomes" id="UP000003711">
    <property type="component" value="Unassembled WGS sequence"/>
</dbReference>
<dbReference type="SUPFAM" id="SSF49464">
    <property type="entry name" value="Carboxypeptidase regulatory domain-like"/>
    <property type="match status" value="1"/>
</dbReference>
<evidence type="ECO:0000256" key="8">
    <source>
        <dbReference type="SAM" id="SignalP"/>
    </source>
</evidence>
<accession>E2NDS9</accession>
<keyword evidence="6 7" id="KW-0998">Cell outer membrane</keyword>
<keyword evidence="3 7" id="KW-1134">Transmembrane beta strand</keyword>
<gene>
    <name evidence="10" type="ORF">BACCELL_02439</name>
</gene>
<dbReference type="Gene3D" id="2.60.40.1120">
    <property type="entry name" value="Carboxypeptidase-like, regulatory domain"/>
    <property type="match status" value="1"/>
</dbReference>
<evidence type="ECO:0000256" key="2">
    <source>
        <dbReference type="ARBA" id="ARBA00022448"/>
    </source>
</evidence>
<comment type="similarity">
    <text evidence="7">Belongs to the TonB-dependent receptor family.</text>
</comment>
<dbReference type="NCBIfam" id="TIGR04057">
    <property type="entry name" value="SusC_RagA_signa"/>
    <property type="match status" value="1"/>
</dbReference>
<evidence type="ECO:0000256" key="7">
    <source>
        <dbReference type="PROSITE-ProRule" id="PRU01360"/>
    </source>
</evidence>
<dbReference type="Gene3D" id="2.170.130.10">
    <property type="entry name" value="TonB-dependent receptor, plug domain"/>
    <property type="match status" value="1"/>
</dbReference>
<comment type="caution">
    <text evidence="10">The sequence shown here is derived from an EMBL/GenBank/DDBJ whole genome shotgun (WGS) entry which is preliminary data.</text>
</comment>
<dbReference type="InterPro" id="IPR008969">
    <property type="entry name" value="CarboxyPept-like_regulatory"/>
</dbReference>
<dbReference type="HOGENOM" id="CLU_004317_0_2_10"/>
<evidence type="ECO:0000256" key="4">
    <source>
        <dbReference type="ARBA" id="ARBA00022692"/>
    </source>
</evidence>
<keyword evidence="2 7" id="KW-0813">Transport</keyword>
<dbReference type="SUPFAM" id="SSF56935">
    <property type="entry name" value="Porins"/>
    <property type="match status" value="1"/>
</dbReference>
<dbReference type="AlphaFoldDB" id="E2NDS9"/>
<dbReference type="InterPro" id="IPR039426">
    <property type="entry name" value="TonB-dep_rcpt-like"/>
</dbReference>
<evidence type="ECO:0000256" key="6">
    <source>
        <dbReference type="ARBA" id="ARBA00023237"/>
    </source>
</evidence>
<dbReference type="PROSITE" id="PS52016">
    <property type="entry name" value="TONB_DEPENDENT_REC_3"/>
    <property type="match status" value="1"/>
</dbReference>